<dbReference type="Proteomes" id="UP001162992">
    <property type="component" value="Chromosome 6"/>
</dbReference>
<name>A0ACC2DDR5_DIPCM</name>
<gene>
    <name evidence="1" type="ORF">O6H91_06G052600</name>
</gene>
<evidence type="ECO:0000313" key="2">
    <source>
        <dbReference type="Proteomes" id="UP001162992"/>
    </source>
</evidence>
<reference evidence="2" key="1">
    <citation type="journal article" date="2024" name="Proc. Natl. Acad. Sci. U.S.A.">
        <title>Extraordinary preservation of gene collinearity over three hundred million years revealed in homosporous lycophytes.</title>
        <authorList>
            <person name="Li C."/>
            <person name="Wickell D."/>
            <person name="Kuo L.Y."/>
            <person name="Chen X."/>
            <person name="Nie B."/>
            <person name="Liao X."/>
            <person name="Peng D."/>
            <person name="Ji J."/>
            <person name="Jenkins J."/>
            <person name="Williams M."/>
            <person name="Shu S."/>
            <person name="Plott C."/>
            <person name="Barry K."/>
            <person name="Rajasekar S."/>
            <person name="Grimwood J."/>
            <person name="Han X."/>
            <person name="Sun S."/>
            <person name="Hou Z."/>
            <person name="He W."/>
            <person name="Dai G."/>
            <person name="Sun C."/>
            <person name="Schmutz J."/>
            <person name="Leebens-Mack J.H."/>
            <person name="Li F.W."/>
            <person name="Wang L."/>
        </authorList>
    </citation>
    <scope>NUCLEOTIDE SEQUENCE [LARGE SCALE GENOMIC DNA]</scope>
    <source>
        <strain evidence="2">cv. PW_Plant_1</strain>
    </source>
</reference>
<accession>A0ACC2DDR5</accession>
<sequence length="770" mass="84543">MYADYVLRTKDTMGVASCRLSISCSRFVFFYTSLALLLFSVVVSAQSEPSYMDIDAVLSTTAIPTIGADGKIYVCAGTNLLVYNSDGTMAWRAAIKMGSCERRVAPVIDPLGKQVYVAAQQKVIVITPSNNKTSSVSVTMQELYSLTTNSTEDAVIYSTITGLSLSSGGGVLYINFKQAGLYAVGVDGTPLWAIGGNITSSWMQSQLDPSSFCEGNLTFCYFHFSPAVDLCDGTLYIVNANGWLYAINAWQPFLRWRYNLNLTGSMTEAGVTAGNNGRVYVAIVEPGNVYAFDARFGSLLWKSEIGPLSVMTCFPRVDISGWVFLGSLDGYLYAISTDGTQTKKYLSTKATNSVIQTCPYLGCSGDALFVAQVEVVSKLATISNGLPVVSYASAIDVIISLLNPFTGSLIWSTNYPGKSYTTDNTISYNLDSSLLLALIAQNISSKGACTRSERNLIASCLMSYDYPQLQGFRTKQFLALYITLPLLFCLIFGASILAYVFWSRRQKVLRICLRNQRRRGQGMPIDEETILKKKANMEEALSTVTAMLQKDPASKDLQDRLNLIMQSLKFVEELLSLYYNGVSNANADSFNEKERLLSYTVPKTEDEVSEPIHRISMPLDLKNLNSTSDVMVNPLFRPLEVTSPKLLQQQPQKLSREMLFSEYIPAEMSSKYPTDLEASPNLSSDEEQQDSESAEGNPANYKKSIQSSSESDNRDLGSLSALFHPPSPSTASFAGDANLLKEAETPHSLESLTSVQELPTTELHKFSLSK</sequence>
<dbReference type="EMBL" id="CM055097">
    <property type="protein sequence ID" value="KAJ7552371.1"/>
    <property type="molecule type" value="Genomic_DNA"/>
</dbReference>
<organism evidence="1 2">
    <name type="scientific">Diphasiastrum complanatum</name>
    <name type="common">Issler's clubmoss</name>
    <name type="synonym">Lycopodium complanatum</name>
    <dbReference type="NCBI Taxonomy" id="34168"/>
    <lineage>
        <taxon>Eukaryota</taxon>
        <taxon>Viridiplantae</taxon>
        <taxon>Streptophyta</taxon>
        <taxon>Embryophyta</taxon>
        <taxon>Tracheophyta</taxon>
        <taxon>Lycopodiopsida</taxon>
        <taxon>Lycopodiales</taxon>
        <taxon>Lycopodiaceae</taxon>
        <taxon>Lycopodioideae</taxon>
        <taxon>Diphasiastrum</taxon>
    </lineage>
</organism>
<comment type="caution">
    <text evidence="1">The sequence shown here is derived from an EMBL/GenBank/DDBJ whole genome shotgun (WGS) entry which is preliminary data.</text>
</comment>
<keyword evidence="2" id="KW-1185">Reference proteome</keyword>
<proteinExistence type="predicted"/>
<protein>
    <submittedName>
        <fullName evidence="1">Uncharacterized protein</fullName>
    </submittedName>
</protein>
<evidence type="ECO:0000313" key="1">
    <source>
        <dbReference type="EMBL" id="KAJ7552371.1"/>
    </source>
</evidence>